<dbReference type="RefSeq" id="WP_128341546.1">
    <property type="nucleotide sequence ID" value="NZ_CAWOMG010000111.1"/>
</dbReference>
<geneLocation type="plasmid" evidence="1 2">
    <name>pAC1520</name>
</geneLocation>
<accession>A0AAJ5ZH85</accession>
<keyword evidence="1" id="KW-0614">Plasmid</keyword>
<protein>
    <submittedName>
        <fullName evidence="1">Uncharacterized protein</fullName>
    </submittedName>
</protein>
<dbReference type="AlphaFoldDB" id="A0AAJ5ZH85"/>
<proteinExistence type="predicted"/>
<organism evidence="1 2">
    <name type="scientific">Aeromonas caviae</name>
    <name type="common">Aeromonas punctata</name>
    <dbReference type="NCBI Taxonomy" id="648"/>
    <lineage>
        <taxon>Bacteria</taxon>
        <taxon>Pseudomonadati</taxon>
        <taxon>Pseudomonadota</taxon>
        <taxon>Gammaproteobacteria</taxon>
        <taxon>Aeromonadales</taxon>
        <taxon>Aeromonadaceae</taxon>
        <taxon>Aeromonas</taxon>
    </lineage>
</organism>
<name>A0AAJ5ZH85_AERCA</name>
<dbReference type="Proteomes" id="UP001218423">
    <property type="component" value="Plasmid pAC1520"/>
</dbReference>
<evidence type="ECO:0000313" key="1">
    <source>
        <dbReference type="EMBL" id="WFG00354.1"/>
    </source>
</evidence>
<gene>
    <name evidence="1" type="ORF">P5S46_21565</name>
</gene>
<dbReference type="EMBL" id="CP120943">
    <property type="protein sequence ID" value="WFG00354.1"/>
    <property type="molecule type" value="Genomic_DNA"/>
</dbReference>
<sequence>MHSEFPDVPLHVLEALSSHPKTLPETLASLYAGAVGDYAHLKEMLLRNTTTPPHTLVLGARENDVNLRRLVASNKSAPEEVLWILAEDESASVRRLLQQHQKMGIPIWVMMATADVNDDIRQVALSNLNMKSVTAFEAEVTEGRLSLGLPLPHGKETITIGDALLAKDMAHIYQLIQSLELQQEVVRRRTESEMQENSLQNRQPRL</sequence>
<reference evidence="1" key="1">
    <citation type="submission" date="2023-03" db="EMBL/GenBank/DDBJ databases">
        <title>Aeromonas caviae strain AC1520.</title>
        <authorList>
            <person name="Xie T."/>
            <person name="Zhang Q."/>
            <person name="Deng J."/>
            <person name="Li X."/>
        </authorList>
    </citation>
    <scope>NUCLEOTIDE SEQUENCE</scope>
    <source>
        <strain evidence="1">AC1520</strain>
        <plasmid evidence="1">pAC1520</plasmid>
    </source>
</reference>
<evidence type="ECO:0000313" key="2">
    <source>
        <dbReference type="Proteomes" id="UP001218423"/>
    </source>
</evidence>
<dbReference type="Gene3D" id="1.25.10.10">
    <property type="entry name" value="Leucine-rich Repeat Variant"/>
    <property type="match status" value="1"/>
</dbReference>
<dbReference type="InterPro" id="IPR011989">
    <property type="entry name" value="ARM-like"/>
</dbReference>